<dbReference type="EMBL" id="JBHTFQ010000004">
    <property type="protein sequence ID" value="MFC7704173.1"/>
    <property type="molecule type" value="Genomic_DNA"/>
</dbReference>
<evidence type="ECO:0000313" key="1">
    <source>
        <dbReference type="EMBL" id="MFC7704173.1"/>
    </source>
</evidence>
<proteinExistence type="predicted"/>
<evidence type="ECO:0000313" key="2">
    <source>
        <dbReference type="Proteomes" id="UP001596516"/>
    </source>
</evidence>
<comment type="caution">
    <text evidence="1">The sequence shown here is derived from an EMBL/GenBank/DDBJ whole genome shotgun (WGS) entry which is preliminary data.</text>
</comment>
<dbReference type="Proteomes" id="UP001596516">
    <property type="component" value="Unassembled WGS sequence"/>
</dbReference>
<accession>A0ABW2UIY7</accession>
<gene>
    <name evidence="1" type="ORF">ACFQXB_08205</name>
</gene>
<sequence length="173" mass="18757">MRQDQISVAEDGRILTFDFEMLLAFHGGGFPGGVVHGLKAMQAGFAALGDPPLPRRDIHVLTAFPGPGGRDAVECVTRAFTDGRYEVNRSLGGADVISALPGPYLWRFTLGDRGVEVTIRPGHVLPEFVALGALSSRDADQDARLEFLKREMAQRLLPLPAQDIYRARAISCA</sequence>
<evidence type="ECO:0008006" key="3">
    <source>
        <dbReference type="Google" id="ProtNLM"/>
    </source>
</evidence>
<protein>
    <recommendedName>
        <fullName evidence="3">Formylmethanofuran dehydrogenase subunit E domain-containing protein</fullName>
    </recommendedName>
</protein>
<name>A0ABW2UIY7_9RHOB</name>
<reference evidence="2" key="1">
    <citation type="journal article" date="2019" name="Int. J. Syst. Evol. Microbiol.">
        <title>The Global Catalogue of Microorganisms (GCM) 10K type strain sequencing project: providing services to taxonomists for standard genome sequencing and annotation.</title>
        <authorList>
            <consortium name="The Broad Institute Genomics Platform"/>
            <consortium name="The Broad Institute Genome Sequencing Center for Infectious Disease"/>
            <person name="Wu L."/>
            <person name="Ma J."/>
        </authorList>
    </citation>
    <scope>NUCLEOTIDE SEQUENCE [LARGE SCALE GENOMIC DNA]</scope>
    <source>
        <strain evidence="2">CGMCC 1.12750</strain>
    </source>
</reference>
<keyword evidence="2" id="KW-1185">Reference proteome</keyword>
<organism evidence="1 2">
    <name type="scientific">Plastorhodobacter daqingensis</name>
    <dbReference type="NCBI Taxonomy" id="1387281"/>
    <lineage>
        <taxon>Bacteria</taxon>
        <taxon>Pseudomonadati</taxon>
        <taxon>Pseudomonadota</taxon>
        <taxon>Alphaproteobacteria</taxon>
        <taxon>Rhodobacterales</taxon>
        <taxon>Paracoccaceae</taxon>
        <taxon>Plastorhodobacter</taxon>
    </lineage>
</organism>
<dbReference type="RefSeq" id="WP_377401954.1">
    <property type="nucleotide sequence ID" value="NZ_JBHTFQ010000004.1"/>
</dbReference>